<gene>
    <name evidence="6" type="ORF">FNU79_02765</name>
</gene>
<dbReference type="InterPro" id="IPR046335">
    <property type="entry name" value="LacI/GalR-like_sensor"/>
</dbReference>
<sequence length="343" mass="37792">MPSITDVAKQAGVSPTTAKRALKTPHLLHPETLAKVMEAVSKLHYEPDLRAGALRAGQSRTVGVVLGSVVEPFFAQLARTLGQELRRGGYNMLLTENEYQSAHELTELKLLYGQRIDALILRAGYGDESREYLERLHKRGVFIVQVDYCLPGATYPSVMLGNVKAVREAVQYLYALGHRRIAATGKYDPLLHPEGRSYTFPTAMAEVGLEVRPEYERVMFLTEENTYQYTLDVMRLACPPTALLALTGASAAGCYRALQELGLKVPDDVSLLSFDNYSWMSLVSPAITVLAQPIDDMARAAAQMVLRALSGEDKRPADIVFPAELIVRGSCAPPQAQRVLERA</sequence>
<dbReference type="InterPro" id="IPR010982">
    <property type="entry name" value="Lambda_DNA-bd_dom_sf"/>
</dbReference>
<dbReference type="SMART" id="SM00354">
    <property type="entry name" value="HTH_LACI"/>
    <property type="match status" value="1"/>
</dbReference>
<dbReference type="Gene3D" id="3.40.50.2300">
    <property type="match status" value="2"/>
</dbReference>
<evidence type="ECO:0000313" key="7">
    <source>
        <dbReference type="Proteomes" id="UP000316092"/>
    </source>
</evidence>
<dbReference type="PANTHER" id="PTHR30146">
    <property type="entry name" value="LACI-RELATED TRANSCRIPTIONAL REPRESSOR"/>
    <property type="match status" value="1"/>
</dbReference>
<dbReference type="InterPro" id="IPR000843">
    <property type="entry name" value="HTH_LacI"/>
</dbReference>
<evidence type="ECO:0000259" key="5">
    <source>
        <dbReference type="PROSITE" id="PS50932"/>
    </source>
</evidence>
<proteinExistence type="predicted"/>
<feature type="region of interest" description="Disordered" evidence="4">
    <location>
        <begin position="1"/>
        <end position="20"/>
    </location>
</feature>
<dbReference type="Pfam" id="PF13377">
    <property type="entry name" value="Peripla_BP_3"/>
    <property type="match status" value="1"/>
</dbReference>
<dbReference type="Gene3D" id="1.10.260.40">
    <property type="entry name" value="lambda repressor-like DNA-binding domains"/>
    <property type="match status" value="1"/>
</dbReference>
<dbReference type="SUPFAM" id="SSF53822">
    <property type="entry name" value="Periplasmic binding protein-like I"/>
    <property type="match status" value="1"/>
</dbReference>
<keyword evidence="2" id="KW-0238">DNA-binding</keyword>
<keyword evidence="1" id="KW-0805">Transcription regulation</keyword>
<dbReference type="InterPro" id="IPR028082">
    <property type="entry name" value="Peripla_BP_I"/>
</dbReference>
<keyword evidence="3" id="KW-0804">Transcription</keyword>
<reference evidence="6 7" key="1">
    <citation type="submission" date="2019-07" db="EMBL/GenBank/DDBJ databases">
        <title>Deinococcus detaillus sp. nov., isolated from humus soil in Antarctica.</title>
        <authorList>
            <person name="Zhang K."/>
        </authorList>
    </citation>
    <scope>NUCLEOTIDE SEQUENCE [LARGE SCALE GENOMIC DNA]</scope>
    <source>
        <strain evidence="6 7">H1</strain>
    </source>
</reference>
<evidence type="ECO:0000256" key="4">
    <source>
        <dbReference type="SAM" id="MobiDB-lite"/>
    </source>
</evidence>
<dbReference type="GO" id="GO:0000976">
    <property type="term" value="F:transcription cis-regulatory region binding"/>
    <property type="evidence" value="ECO:0007669"/>
    <property type="project" value="TreeGrafter"/>
</dbReference>
<dbReference type="PANTHER" id="PTHR30146:SF138">
    <property type="entry name" value="TRANSCRIPTIONAL REGULATORY PROTEIN"/>
    <property type="match status" value="1"/>
</dbReference>
<dbReference type="OrthoDB" id="3595338at2"/>
<evidence type="ECO:0000256" key="2">
    <source>
        <dbReference type="ARBA" id="ARBA00023125"/>
    </source>
</evidence>
<evidence type="ECO:0000256" key="1">
    <source>
        <dbReference type="ARBA" id="ARBA00023015"/>
    </source>
</evidence>
<dbReference type="RefSeq" id="WP_143719383.1">
    <property type="nucleotide sequence ID" value="NZ_VKDB01000002.1"/>
</dbReference>
<keyword evidence="7" id="KW-1185">Reference proteome</keyword>
<dbReference type="CDD" id="cd06267">
    <property type="entry name" value="PBP1_LacI_sugar_binding-like"/>
    <property type="match status" value="1"/>
</dbReference>
<organism evidence="6 7">
    <name type="scientific">Deinococcus detaillensis</name>
    <dbReference type="NCBI Taxonomy" id="2592048"/>
    <lineage>
        <taxon>Bacteria</taxon>
        <taxon>Thermotogati</taxon>
        <taxon>Deinococcota</taxon>
        <taxon>Deinococci</taxon>
        <taxon>Deinococcales</taxon>
        <taxon>Deinococcaceae</taxon>
        <taxon>Deinococcus</taxon>
    </lineage>
</organism>
<comment type="caution">
    <text evidence="6">The sequence shown here is derived from an EMBL/GenBank/DDBJ whole genome shotgun (WGS) entry which is preliminary data.</text>
</comment>
<dbReference type="AlphaFoldDB" id="A0A553V4K5"/>
<accession>A0A553V4K5</accession>
<dbReference type="GO" id="GO:0003700">
    <property type="term" value="F:DNA-binding transcription factor activity"/>
    <property type="evidence" value="ECO:0007669"/>
    <property type="project" value="TreeGrafter"/>
</dbReference>
<feature type="domain" description="HTH lacI-type" evidence="5">
    <location>
        <begin position="2"/>
        <end position="56"/>
    </location>
</feature>
<name>A0A553V4K5_9DEIO</name>
<dbReference type="Pfam" id="PF00356">
    <property type="entry name" value="LacI"/>
    <property type="match status" value="1"/>
</dbReference>
<dbReference type="CDD" id="cd01392">
    <property type="entry name" value="HTH_LacI"/>
    <property type="match status" value="1"/>
</dbReference>
<evidence type="ECO:0000256" key="3">
    <source>
        <dbReference type="ARBA" id="ARBA00023163"/>
    </source>
</evidence>
<dbReference type="EMBL" id="VKDB01000002">
    <property type="protein sequence ID" value="TSA87423.1"/>
    <property type="molecule type" value="Genomic_DNA"/>
</dbReference>
<dbReference type="SUPFAM" id="SSF47413">
    <property type="entry name" value="lambda repressor-like DNA-binding domains"/>
    <property type="match status" value="1"/>
</dbReference>
<dbReference type="PROSITE" id="PS50932">
    <property type="entry name" value="HTH_LACI_2"/>
    <property type="match status" value="1"/>
</dbReference>
<protein>
    <submittedName>
        <fullName evidence="6">LacI family transcriptional regulator</fullName>
    </submittedName>
</protein>
<evidence type="ECO:0000313" key="6">
    <source>
        <dbReference type="EMBL" id="TSA87423.1"/>
    </source>
</evidence>
<dbReference type="Proteomes" id="UP000316092">
    <property type="component" value="Unassembled WGS sequence"/>
</dbReference>